<gene>
    <name evidence="1" type="ORF">METZ01_LOCUS374624</name>
</gene>
<organism evidence="1">
    <name type="scientific">marine metagenome</name>
    <dbReference type="NCBI Taxonomy" id="408172"/>
    <lineage>
        <taxon>unclassified sequences</taxon>
        <taxon>metagenomes</taxon>
        <taxon>ecological metagenomes</taxon>
    </lineage>
</organism>
<dbReference type="AlphaFoldDB" id="A0A382TI29"/>
<proteinExistence type="predicted"/>
<reference evidence="1" key="1">
    <citation type="submission" date="2018-05" db="EMBL/GenBank/DDBJ databases">
        <authorList>
            <person name="Lanie J.A."/>
            <person name="Ng W.-L."/>
            <person name="Kazmierczak K.M."/>
            <person name="Andrzejewski T.M."/>
            <person name="Davidsen T.M."/>
            <person name="Wayne K.J."/>
            <person name="Tettelin H."/>
            <person name="Glass J.I."/>
            <person name="Rusch D."/>
            <person name="Podicherti R."/>
            <person name="Tsui H.-C.T."/>
            <person name="Winkler M.E."/>
        </authorList>
    </citation>
    <scope>NUCLEOTIDE SEQUENCE</scope>
</reference>
<name>A0A382TI29_9ZZZZ</name>
<dbReference type="EMBL" id="UINC01136790">
    <property type="protein sequence ID" value="SVD21770.1"/>
    <property type="molecule type" value="Genomic_DNA"/>
</dbReference>
<sequence length="41" mass="4780">MSSLKRLDDDRIFAPDRRETDDVRILQKRTSMRLGPCPGYA</sequence>
<feature type="non-terminal residue" evidence="1">
    <location>
        <position position="41"/>
    </location>
</feature>
<evidence type="ECO:0000313" key="1">
    <source>
        <dbReference type="EMBL" id="SVD21770.1"/>
    </source>
</evidence>
<accession>A0A382TI29</accession>
<protein>
    <submittedName>
        <fullName evidence="1">Uncharacterized protein</fullName>
    </submittedName>
</protein>